<reference evidence="2" key="1">
    <citation type="submission" date="2021-02" db="EMBL/GenBank/DDBJ databases">
        <authorList>
            <person name="Dougan E. K."/>
            <person name="Rhodes N."/>
            <person name="Thang M."/>
            <person name="Chan C."/>
        </authorList>
    </citation>
    <scope>NUCLEOTIDE SEQUENCE</scope>
</reference>
<evidence type="ECO:0000313" key="2">
    <source>
        <dbReference type="EMBL" id="CAE7474971.1"/>
    </source>
</evidence>
<feature type="region of interest" description="Disordered" evidence="1">
    <location>
        <begin position="327"/>
        <end position="350"/>
    </location>
</feature>
<evidence type="ECO:0000313" key="3">
    <source>
        <dbReference type="Proteomes" id="UP000604046"/>
    </source>
</evidence>
<accession>A0A812SAM7</accession>
<protein>
    <submittedName>
        <fullName evidence="2">Uncharacterized protein</fullName>
    </submittedName>
</protein>
<feature type="region of interest" description="Disordered" evidence="1">
    <location>
        <begin position="260"/>
        <end position="290"/>
    </location>
</feature>
<comment type="caution">
    <text evidence="2">The sequence shown here is derived from an EMBL/GenBank/DDBJ whole genome shotgun (WGS) entry which is preliminary data.</text>
</comment>
<feature type="compositionally biased region" description="Low complexity" evidence="1">
    <location>
        <begin position="581"/>
        <end position="597"/>
    </location>
</feature>
<keyword evidence="3" id="KW-1185">Reference proteome</keyword>
<dbReference type="Proteomes" id="UP000604046">
    <property type="component" value="Unassembled WGS sequence"/>
</dbReference>
<name>A0A812SAM7_9DINO</name>
<dbReference type="EMBL" id="CAJNDS010002437">
    <property type="protein sequence ID" value="CAE7474971.1"/>
    <property type="molecule type" value="Genomic_DNA"/>
</dbReference>
<evidence type="ECO:0000256" key="1">
    <source>
        <dbReference type="SAM" id="MobiDB-lite"/>
    </source>
</evidence>
<gene>
    <name evidence="2" type="ORF">SNAT2548_LOCUS26687</name>
</gene>
<organism evidence="2 3">
    <name type="scientific">Symbiodinium natans</name>
    <dbReference type="NCBI Taxonomy" id="878477"/>
    <lineage>
        <taxon>Eukaryota</taxon>
        <taxon>Sar</taxon>
        <taxon>Alveolata</taxon>
        <taxon>Dinophyceae</taxon>
        <taxon>Suessiales</taxon>
        <taxon>Symbiodiniaceae</taxon>
        <taxon>Symbiodinium</taxon>
    </lineage>
</organism>
<dbReference type="AlphaFoldDB" id="A0A812SAM7"/>
<sequence length="634" mass="67724">MEGRPLAVGAVGAGKCAVIYPFASCRATGHLFVFYRRYSSSVVEGISEEWDDAQPVTGGAGEERRLVDLRILGADQVVRSDYPLAVLAVQKAEENPTLVAVAVVGPLASGELLIAFPSRCWHRTPARRIVGTKYVRKVSVCRVALSDPENRSHPTTVEVRVALGVLTTEGEGATDPVDSFSEDLVIDYPFVEGEPADQLPSAQALVDVSSPSFEFETAVSGGDLPEELPGQGGDFGPRIASLETCFQQIQRDLQVLLHRDAGPGHPKAKASPGETRLREPGNPKQKAAPNFRGLDPAVVRAAQTAGVPDSHLEEMSRLVRRTPGTLVDQPARTNRGRVLRAEPDDPLDDEEYLPEEADAQDVPSDPMQAAVMRLTEIAASLTAQKKKDTSLDALLDASGGAVGSQDGGPGTTARKNAAALMALKERLSSKPRELSENIEKRMLADFALRTALPGTGQVPATWRGWLETRSKVQAYPTTVRFLWALGGVADCLREGRQDEAYTRCLLALMAGDQLSIDRGGWGMASEMSLEDPPPFGAFGVRPLPGGTEVPFSKLVDPRWVDLFISRLGDVEKYLETRKKLASSSSSAPTAPPSTTTAFGGESQEPGARKGKPKGGKDSAKRPPKGAPAEGADAK</sequence>
<dbReference type="OrthoDB" id="434660at2759"/>
<proteinExistence type="predicted"/>
<feature type="region of interest" description="Disordered" evidence="1">
    <location>
        <begin position="579"/>
        <end position="634"/>
    </location>
</feature>